<gene>
    <name evidence="1" type="ordered locus">cgR_5030</name>
</gene>
<accession>A0AB72VAX4</accession>
<dbReference type="Proteomes" id="UP000006698">
    <property type="component" value="Chromosome"/>
</dbReference>
<organism evidence="1">
    <name type="scientific">Corynebacterium glutamicum (strain R)</name>
    <dbReference type="NCBI Taxonomy" id="340322"/>
    <lineage>
        <taxon>Bacteria</taxon>
        <taxon>Bacillati</taxon>
        <taxon>Actinomycetota</taxon>
        <taxon>Actinomycetes</taxon>
        <taxon>Mycobacteriales</taxon>
        <taxon>Corynebacteriaceae</taxon>
        <taxon>Corynebacterium</taxon>
    </lineage>
</organism>
<name>A0AB72VAX4_CORGB</name>
<dbReference type="EMBL" id="AP009044">
    <property type="protein sequence ID" value="BAF54461.1"/>
    <property type="molecule type" value="Genomic_DNA"/>
</dbReference>
<sequence length="139" mass="16277">MMCFPFRAEVPALSWRLELIYTAPHTRTNLQVKHDFNADPCTRMIMRQQKLAKSRLNMPQRFRILLIQASTALCRCNYLNDHINRPYVPKRYGMINTKTGIRPIITGIYASPIPSRRGFQSNARETRSILLRAFLARRL</sequence>
<evidence type="ECO:0008006" key="2">
    <source>
        <dbReference type="Google" id="ProtNLM"/>
    </source>
</evidence>
<reference evidence="1" key="1">
    <citation type="journal article" date="2007" name="Microbiology">
        <title>Comparative analysis of the Corynebacterium glutamicum group and complete genome sequence of strain R.</title>
        <authorList>
            <person name="Yukawa H."/>
            <person name="Omumasaba C.A."/>
            <person name="Nonaka H."/>
            <person name="Kos P."/>
            <person name="Okai N."/>
            <person name="Suzuki N."/>
            <person name="Suda M."/>
            <person name="Tsuge Y."/>
            <person name="Watanabe J."/>
            <person name="Ikeda Y."/>
            <person name="Vertes A.A."/>
            <person name="Inui M."/>
        </authorList>
    </citation>
    <scope>NUCLEOTIDE SEQUENCE</scope>
    <source>
        <strain evidence="1">R</strain>
    </source>
</reference>
<proteinExistence type="predicted"/>
<protein>
    <recommendedName>
        <fullName evidence="2">Transposase</fullName>
    </recommendedName>
</protein>
<dbReference type="AlphaFoldDB" id="A0AB72VAX4"/>
<evidence type="ECO:0000313" key="1">
    <source>
        <dbReference type="EMBL" id="BAF54461.1"/>
    </source>
</evidence>
<dbReference type="KEGG" id="cgt:cgR_5030"/>